<evidence type="ECO:0000313" key="10">
    <source>
        <dbReference type="EMBL" id="NME96723.1"/>
    </source>
</evidence>
<keyword evidence="4 6" id="KW-0807">Transducer</keyword>
<reference evidence="10 11" key="1">
    <citation type="submission" date="2020-04" db="EMBL/GenBank/DDBJ databases">
        <authorList>
            <person name="Hitch T.C.A."/>
            <person name="Wylensek D."/>
            <person name="Clavel T."/>
        </authorList>
    </citation>
    <scope>NUCLEOTIDE SEQUENCE [LARGE SCALE GENOMIC DNA]</scope>
    <source>
        <strain evidence="10 11">WB01_D5_05</strain>
    </source>
</reference>
<keyword evidence="3 7" id="KW-0472">Membrane</keyword>
<evidence type="ECO:0000256" key="1">
    <source>
        <dbReference type="ARBA" id="ARBA00004236"/>
    </source>
</evidence>
<dbReference type="SMART" id="SM00283">
    <property type="entry name" value="MA"/>
    <property type="match status" value="1"/>
</dbReference>
<dbReference type="GO" id="GO:0005886">
    <property type="term" value="C:plasma membrane"/>
    <property type="evidence" value="ECO:0007669"/>
    <property type="project" value="UniProtKB-SubCell"/>
</dbReference>
<comment type="caution">
    <text evidence="10">The sequence shown here is derived from an EMBL/GenBank/DDBJ whole genome shotgun (WGS) entry which is preliminary data.</text>
</comment>
<comment type="similarity">
    <text evidence="5">Belongs to the methyl-accepting chemotaxis (MCP) protein family.</text>
</comment>
<dbReference type="CDD" id="cd11386">
    <property type="entry name" value="MCP_signal"/>
    <property type="match status" value="1"/>
</dbReference>
<dbReference type="Pfam" id="PF12729">
    <property type="entry name" value="4HB_MCP_1"/>
    <property type="match status" value="1"/>
</dbReference>
<gene>
    <name evidence="10" type="ORF">HF838_00505</name>
</gene>
<organism evidence="10 11">
    <name type="scientific">Aneurinibacillus aneurinilyticus</name>
    <name type="common">Bacillus aneurinolyticus</name>
    <dbReference type="NCBI Taxonomy" id="1391"/>
    <lineage>
        <taxon>Bacteria</taxon>
        <taxon>Bacillati</taxon>
        <taxon>Bacillota</taxon>
        <taxon>Bacilli</taxon>
        <taxon>Bacillales</taxon>
        <taxon>Paenibacillaceae</taxon>
        <taxon>Aneurinibacillus group</taxon>
        <taxon>Aneurinibacillus</taxon>
    </lineage>
</organism>
<evidence type="ECO:0000256" key="3">
    <source>
        <dbReference type="ARBA" id="ARBA00023136"/>
    </source>
</evidence>
<dbReference type="Pfam" id="PF00672">
    <property type="entry name" value="HAMP"/>
    <property type="match status" value="1"/>
</dbReference>
<protein>
    <submittedName>
        <fullName evidence="10">Methyl-accepting chemotaxis protein</fullName>
    </submittedName>
</protein>
<feature type="domain" description="HAMP" evidence="9">
    <location>
        <begin position="206"/>
        <end position="259"/>
    </location>
</feature>
<dbReference type="PANTHER" id="PTHR32089">
    <property type="entry name" value="METHYL-ACCEPTING CHEMOTAXIS PROTEIN MCPB"/>
    <property type="match status" value="1"/>
</dbReference>
<dbReference type="InterPro" id="IPR024478">
    <property type="entry name" value="HlyB_4HB_MCP"/>
</dbReference>
<evidence type="ECO:0000256" key="6">
    <source>
        <dbReference type="PROSITE-ProRule" id="PRU00284"/>
    </source>
</evidence>
<dbReference type="AlphaFoldDB" id="A0A848CLI8"/>
<accession>A0A848CLI8</accession>
<dbReference type="Proteomes" id="UP000561326">
    <property type="component" value="Unassembled WGS sequence"/>
</dbReference>
<name>A0A848CLI8_ANEAE</name>
<dbReference type="RefSeq" id="WP_168974284.1">
    <property type="nucleotide sequence ID" value="NZ_JABAGO010000001.1"/>
</dbReference>
<proteinExistence type="inferred from homology"/>
<dbReference type="CDD" id="cd06225">
    <property type="entry name" value="HAMP"/>
    <property type="match status" value="1"/>
</dbReference>
<evidence type="ECO:0000256" key="7">
    <source>
        <dbReference type="SAM" id="Phobius"/>
    </source>
</evidence>
<evidence type="ECO:0000256" key="4">
    <source>
        <dbReference type="ARBA" id="ARBA00023224"/>
    </source>
</evidence>
<dbReference type="SUPFAM" id="SSF58104">
    <property type="entry name" value="Methyl-accepting chemotaxis protein (MCP) signaling domain"/>
    <property type="match status" value="1"/>
</dbReference>
<evidence type="ECO:0000256" key="5">
    <source>
        <dbReference type="ARBA" id="ARBA00029447"/>
    </source>
</evidence>
<dbReference type="PROSITE" id="PS50111">
    <property type="entry name" value="CHEMOTAXIS_TRANSDUC_2"/>
    <property type="match status" value="1"/>
</dbReference>
<keyword evidence="7" id="KW-0812">Transmembrane</keyword>
<dbReference type="Gene3D" id="1.10.287.950">
    <property type="entry name" value="Methyl-accepting chemotaxis protein"/>
    <property type="match status" value="1"/>
</dbReference>
<dbReference type="PROSITE" id="PS50885">
    <property type="entry name" value="HAMP"/>
    <property type="match status" value="1"/>
</dbReference>
<evidence type="ECO:0000259" key="9">
    <source>
        <dbReference type="PROSITE" id="PS50885"/>
    </source>
</evidence>
<dbReference type="Pfam" id="PF00015">
    <property type="entry name" value="MCPsignal"/>
    <property type="match status" value="1"/>
</dbReference>
<evidence type="ECO:0000259" key="8">
    <source>
        <dbReference type="PROSITE" id="PS50111"/>
    </source>
</evidence>
<sequence>MMRMSIQKKLFYGFLAVLLLSGIATGIASYQLSVVDRIYQQVVNDRMEKMILVKELTTLANEQSATLREYLLTGDEGSLKYYEAAKNEYIKISGKLGSTTSQADNKNQLSQLNQLQTSYNDTAYQIIFYKQQNNQQEYLRLIQEKEKVTSRQFLTKAKEFGLMQQELLQKSIAETTKRVTIIKMTIFTICLLALAGSCVIAMYISRLIFIPVRALTANAREIAAGILSGPDVIVKNKDELGEMSQTFNLMKQNIRTLIQKSDSTAKHVAASSKDLYVSAEQTAEIATQVASTIQEVASGAERQAKGMSESKHAISENAQAVQRIAKATSMVSGSASDVLEEARQGQEVITRAIQQMQSIQKSVKESSDSIHALGESSQEIGNIAQVIQQIADQTNLLALNAAIEAARAGEHGKGFAVVADEVRKLAEQSRQSTEHIAARITQIQQRTEQAIQAMDYGTNEAEAGTVIVDEAGSAFTRIFTLVQQVAEEVQEVSVSAEQISASTFQMTSSLEQLLLVSESIANGTQGVAAAAQEQLASIEEVSTAADSLSRLSHELQTEISQFKT</sequence>
<keyword evidence="7" id="KW-1133">Transmembrane helix</keyword>
<dbReference type="SMART" id="SM00304">
    <property type="entry name" value="HAMP"/>
    <property type="match status" value="3"/>
</dbReference>
<dbReference type="InterPro" id="IPR004089">
    <property type="entry name" value="MCPsignal_dom"/>
</dbReference>
<feature type="transmembrane region" description="Helical" evidence="7">
    <location>
        <begin position="184"/>
        <end position="204"/>
    </location>
</feature>
<comment type="subcellular location">
    <subcellularLocation>
        <location evidence="1">Cell membrane</location>
    </subcellularLocation>
</comment>
<dbReference type="GO" id="GO:0007165">
    <property type="term" value="P:signal transduction"/>
    <property type="evidence" value="ECO:0007669"/>
    <property type="project" value="UniProtKB-KW"/>
</dbReference>
<dbReference type="PANTHER" id="PTHR32089:SF112">
    <property type="entry name" value="LYSOZYME-LIKE PROTEIN-RELATED"/>
    <property type="match status" value="1"/>
</dbReference>
<keyword evidence="2" id="KW-1003">Cell membrane</keyword>
<dbReference type="Gene3D" id="6.10.340.10">
    <property type="match status" value="1"/>
</dbReference>
<evidence type="ECO:0000313" key="11">
    <source>
        <dbReference type="Proteomes" id="UP000561326"/>
    </source>
</evidence>
<dbReference type="InterPro" id="IPR003660">
    <property type="entry name" value="HAMP_dom"/>
</dbReference>
<evidence type="ECO:0000256" key="2">
    <source>
        <dbReference type="ARBA" id="ARBA00022475"/>
    </source>
</evidence>
<dbReference type="EMBL" id="JABAGO010000001">
    <property type="protein sequence ID" value="NME96723.1"/>
    <property type="molecule type" value="Genomic_DNA"/>
</dbReference>
<feature type="domain" description="Methyl-accepting transducer" evidence="8">
    <location>
        <begin position="278"/>
        <end position="514"/>
    </location>
</feature>